<organism evidence="2 3">
    <name type="scientific">Arenicella xantha</name>
    <dbReference type="NCBI Taxonomy" id="644221"/>
    <lineage>
        <taxon>Bacteria</taxon>
        <taxon>Pseudomonadati</taxon>
        <taxon>Pseudomonadota</taxon>
        <taxon>Gammaproteobacteria</taxon>
        <taxon>Arenicellales</taxon>
        <taxon>Arenicellaceae</taxon>
        <taxon>Arenicella</taxon>
    </lineage>
</organism>
<evidence type="ECO:0000313" key="3">
    <source>
        <dbReference type="Proteomes" id="UP000253083"/>
    </source>
</evidence>
<evidence type="ECO:0000256" key="1">
    <source>
        <dbReference type="SAM" id="SignalP"/>
    </source>
</evidence>
<comment type="caution">
    <text evidence="2">The sequence shown here is derived from an EMBL/GenBank/DDBJ whole genome shotgun (WGS) entry which is preliminary data.</text>
</comment>
<dbReference type="Proteomes" id="UP000253083">
    <property type="component" value="Unassembled WGS sequence"/>
</dbReference>
<dbReference type="AlphaFoldDB" id="A0A395JLC5"/>
<dbReference type="EMBL" id="QNRT01000002">
    <property type="protein sequence ID" value="RBP51225.1"/>
    <property type="molecule type" value="Genomic_DNA"/>
</dbReference>
<dbReference type="InParanoid" id="A0A395JLC5"/>
<keyword evidence="3" id="KW-1185">Reference proteome</keyword>
<protein>
    <submittedName>
        <fullName evidence="2">Uncharacterized protein</fullName>
    </submittedName>
</protein>
<accession>A0A395JLC5</accession>
<reference evidence="2 3" key="1">
    <citation type="submission" date="2018-06" db="EMBL/GenBank/DDBJ databases">
        <title>Genomic Encyclopedia of Type Strains, Phase IV (KMG-IV): sequencing the most valuable type-strain genomes for metagenomic binning, comparative biology and taxonomic classification.</title>
        <authorList>
            <person name="Goeker M."/>
        </authorList>
    </citation>
    <scope>NUCLEOTIDE SEQUENCE [LARGE SCALE GENOMIC DNA]</scope>
    <source>
        <strain evidence="2 3">DSM 24032</strain>
    </source>
</reference>
<proteinExistence type="predicted"/>
<evidence type="ECO:0000313" key="2">
    <source>
        <dbReference type="EMBL" id="RBP51225.1"/>
    </source>
</evidence>
<feature type="chain" id="PRO_5017362851" evidence="1">
    <location>
        <begin position="24"/>
        <end position="143"/>
    </location>
</feature>
<gene>
    <name evidence="2" type="ORF">DFR28_102644</name>
</gene>
<sequence length="143" mass="15654">MKTTAKNLNILVLLCTLSSPTLSQTINEIGVQELQEFRPGWASIPSLQQPSFAYGEVNNSKLLAEAGENLNYLTSNNLIVGNTRGYQVVGPNGEVFYVDNIDKPKCAVVAQYIETAGDSLQINQSASVVSNVYIEQVDFQDCY</sequence>
<keyword evidence="1" id="KW-0732">Signal</keyword>
<name>A0A395JLC5_9GAMM</name>
<dbReference type="RefSeq" id="WP_113954008.1">
    <property type="nucleotide sequence ID" value="NZ_QNRT01000002.1"/>
</dbReference>
<feature type="signal peptide" evidence="1">
    <location>
        <begin position="1"/>
        <end position="23"/>
    </location>
</feature>